<protein>
    <submittedName>
        <fullName evidence="2">Uncharacterized protein</fullName>
    </submittedName>
</protein>
<comment type="caution">
    <text evidence="2">The sequence shown here is derived from an EMBL/GenBank/DDBJ whole genome shotgun (WGS) entry which is preliminary data.</text>
</comment>
<sequence>MDNRGNYRDSDRDGSNNRRSGGDRDERDQRRDPSSSSSQQHRIEEEETTHYRSQIAPRPTNITTNRVVPSSNNIIMERFYSYGTGPGVPLKPGGKSAAVVAI</sequence>
<name>A0A816C2F5_ADIRI</name>
<proteinExistence type="predicted"/>
<accession>A0A816C2F5</accession>
<keyword evidence="3" id="KW-1185">Reference proteome</keyword>
<gene>
    <name evidence="2" type="ORF">XAT740_LOCUS49743</name>
</gene>
<evidence type="ECO:0000256" key="1">
    <source>
        <dbReference type="SAM" id="MobiDB-lite"/>
    </source>
</evidence>
<dbReference type="Proteomes" id="UP000663828">
    <property type="component" value="Unassembled WGS sequence"/>
</dbReference>
<organism evidence="2 3">
    <name type="scientific">Adineta ricciae</name>
    <name type="common">Rotifer</name>
    <dbReference type="NCBI Taxonomy" id="249248"/>
    <lineage>
        <taxon>Eukaryota</taxon>
        <taxon>Metazoa</taxon>
        <taxon>Spiralia</taxon>
        <taxon>Gnathifera</taxon>
        <taxon>Rotifera</taxon>
        <taxon>Eurotatoria</taxon>
        <taxon>Bdelloidea</taxon>
        <taxon>Adinetida</taxon>
        <taxon>Adinetidae</taxon>
        <taxon>Adineta</taxon>
    </lineage>
</organism>
<feature type="compositionally biased region" description="Basic and acidic residues" evidence="1">
    <location>
        <begin position="1"/>
        <end position="33"/>
    </location>
</feature>
<feature type="region of interest" description="Disordered" evidence="1">
    <location>
        <begin position="1"/>
        <end position="66"/>
    </location>
</feature>
<evidence type="ECO:0000313" key="2">
    <source>
        <dbReference type="EMBL" id="CAF1617355.1"/>
    </source>
</evidence>
<feature type="compositionally biased region" description="Basic and acidic residues" evidence="1">
    <location>
        <begin position="41"/>
        <end position="50"/>
    </location>
</feature>
<feature type="non-terminal residue" evidence="2">
    <location>
        <position position="102"/>
    </location>
</feature>
<dbReference type="AlphaFoldDB" id="A0A816C2F5"/>
<evidence type="ECO:0000313" key="3">
    <source>
        <dbReference type="Proteomes" id="UP000663828"/>
    </source>
</evidence>
<reference evidence="2" key="1">
    <citation type="submission" date="2021-02" db="EMBL/GenBank/DDBJ databases">
        <authorList>
            <person name="Nowell W R."/>
        </authorList>
    </citation>
    <scope>NUCLEOTIDE SEQUENCE</scope>
</reference>
<dbReference type="EMBL" id="CAJNOR010007442">
    <property type="protein sequence ID" value="CAF1617355.1"/>
    <property type="molecule type" value="Genomic_DNA"/>
</dbReference>